<gene>
    <name evidence="2" type="ORF">H8S01_05605</name>
</gene>
<reference evidence="2 3" key="1">
    <citation type="submission" date="2020-08" db="EMBL/GenBank/DDBJ databases">
        <title>Genome public.</title>
        <authorList>
            <person name="Liu C."/>
            <person name="Sun Q."/>
        </authorList>
    </citation>
    <scope>NUCLEOTIDE SEQUENCE [LARGE SCALE GENOMIC DNA]</scope>
    <source>
        <strain evidence="2 3">NSJ-43</strain>
    </source>
</reference>
<dbReference type="Pfam" id="PF26351">
    <property type="entry name" value="DUF8091"/>
    <property type="match status" value="1"/>
</dbReference>
<evidence type="ECO:0000313" key="2">
    <source>
        <dbReference type="EMBL" id="MBC5680434.1"/>
    </source>
</evidence>
<evidence type="ECO:0000259" key="1">
    <source>
        <dbReference type="Pfam" id="PF26351"/>
    </source>
</evidence>
<evidence type="ECO:0000313" key="3">
    <source>
        <dbReference type="Proteomes" id="UP000628463"/>
    </source>
</evidence>
<proteinExistence type="predicted"/>
<dbReference type="EMBL" id="JACOPD010000003">
    <property type="protein sequence ID" value="MBC5680434.1"/>
    <property type="molecule type" value="Genomic_DNA"/>
</dbReference>
<keyword evidence="3" id="KW-1185">Reference proteome</keyword>
<protein>
    <recommendedName>
        <fullName evidence="1">DUF8091 domain-containing protein</fullName>
    </recommendedName>
</protein>
<comment type="caution">
    <text evidence="2">The sequence shown here is derived from an EMBL/GenBank/DDBJ whole genome shotgun (WGS) entry which is preliminary data.</text>
</comment>
<dbReference type="InterPro" id="IPR058404">
    <property type="entry name" value="DUF8091"/>
</dbReference>
<organism evidence="2 3">
    <name type="scientific">Lachnospira hominis</name>
    <name type="common">ex Liu et al. 2021</name>
    <dbReference type="NCBI Taxonomy" id="2763051"/>
    <lineage>
        <taxon>Bacteria</taxon>
        <taxon>Bacillati</taxon>
        <taxon>Bacillota</taxon>
        <taxon>Clostridia</taxon>
        <taxon>Lachnospirales</taxon>
        <taxon>Lachnospiraceae</taxon>
        <taxon>Lachnospira</taxon>
    </lineage>
</organism>
<dbReference type="Proteomes" id="UP000628463">
    <property type="component" value="Unassembled WGS sequence"/>
</dbReference>
<name>A0ABR7FZ32_9FIRM</name>
<dbReference type="RefSeq" id="WP_186836478.1">
    <property type="nucleotide sequence ID" value="NZ_JACOPD010000003.1"/>
</dbReference>
<accession>A0ABR7FZ32</accession>
<sequence>MEEYIENERFNAAKEKIIGKKHNDKGIGTLSEKTVHGVLKHFFEPDEDCHEVALNGYFADIYNDSGVIEIQTRQLNKLREKLAVFLNYYPVTVVYPMPANKWLSWINPETGETGGRRKSPRHFTIYDSFFELYKIKSYLKNPNLTIKLVLMDVEEYKLLNGWDNSKKRGAWRYDRIPVGIREIVVLEQPEDYMQFVPYELEDGFTSKDFARVCRINKSTAGLALNILNYMGMVKRTGKQGNSYIYEVE</sequence>
<feature type="domain" description="DUF8091" evidence="1">
    <location>
        <begin position="33"/>
        <end position="186"/>
    </location>
</feature>